<gene>
    <name evidence="1" type="ORF">NFC81_00545</name>
</gene>
<sequence length="251" mass="27941">MSAVLRYRHPKVCQHLASQYVAGHLSPGVRRRMEMLLPQHPPLADAVAEWSDELWQVQASLPTQEPPKRVWRDIKRTLLAGAPQKHRTFIDRVRNGWQDVTALRWWAAGSSIAALVLVSVLLWQPDTPPVRTASYMAPLSQGDTITLVVYGYQGETPGTSALRLQWAETEVPRPEGALHLWAELKGSAELVYLGELVAGQSWRALSRTEWQALAGSSRLLINDQAVQLDMANVLMEGPCVQLRAYPSGQPS</sequence>
<dbReference type="EMBL" id="CP101717">
    <property type="protein sequence ID" value="WLD58297.1"/>
    <property type="molecule type" value="Genomic_DNA"/>
</dbReference>
<name>A0AB38YFZ1_9GAMM</name>
<accession>A0AB38YFZ1</accession>
<dbReference type="RefSeq" id="WP_304995583.1">
    <property type="nucleotide sequence ID" value="NZ_CP101717.1"/>
</dbReference>
<dbReference type="AlphaFoldDB" id="A0AB38YFZ1"/>
<evidence type="ECO:0000313" key="1">
    <source>
        <dbReference type="EMBL" id="WLD58297.1"/>
    </source>
</evidence>
<evidence type="ECO:0008006" key="2">
    <source>
        <dbReference type="Google" id="ProtNLM"/>
    </source>
</evidence>
<protein>
    <recommendedName>
        <fullName evidence="2">DUF4115 domain-containing protein</fullName>
    </recommendedName>
</protein>
<organism evidence="1">
    <name type="scientific">Salinispirillum sp. LH 10-3-1</name>
    <dbReference type="NCBI Taxonomy" id="2952525"/>
    <lineage>
        <taxon>Bacteria</taxon>
        <taxon>Pseudomonadati</taxon>
        <taxon>Pseudomonadota</taxon>
        <taxon>Gammaproteobacteria</taxon>
        <taxon>Oceanospirillales</taxon>
        <taxon>Saccharospirillaceae</taxon>
        <taxon>Salinispirillum</taxon>
    </lineage>
</organism>
<proteinExistence type="predicted"/>
<reference evidence="1" key="1">
    <citation type="submission" date="2022-07" db="EMBL/GenBank/DDBJ databases">
        <title>Complete genome sequence of Salinispirillum sp. LH10-3-1 capable of multiple carbohydrate inversion isolated from a soda lake.</title>
        <authorList>
            <person name="Liu J."/>
            <person name="Zhai Y."/>
            <person name="Zhang H."/>
            <person name="Yang H."/>
            <person name="Qu J."/>
            <person name="Li J."/>
        </authorList>
    </citation>
    <scope>NUCLEOTIDE SEQUENCE</scope>
    <source>
        <strain evidence="1">LH 10-3-1</strain>
    </source>
</reference>